<comment type="catalytic activity">
    <reaction evidence="9">
        <text>ATP + H2O = ADP + phosphate + H(+)</text>
        <dbReference type="Rhea" id="RHEA:13065"/>
        <dbReference type="ChEBI" id="CHEBI:15377"/>
        <dbReference type="ChEBI" id="CHEBI:15378"/>
        <dbReference type="ChEBI" id="CHEBI:30616"/>
        <dbReference type="ChEBI" id="CHEBI:43474"/>
        <dbReference type="ChEBI" id="CHEBI:456216"/>
        <dbReference type="EC" id="5.6.2.4"/>
    </reaction>
</comment>
<name>A0ABU8ZNS1_9BIFI</name>
<dbReference type="SUPFAM" id="SSF52540">
    <property type="entry name" value="P-loop containing nucleoside triphosphate hydrolases"/>
    <property type="match status" value="1"/>
</dbReference>
<keyword evidence="13" id="KW-1185">Reference proteome</keyword>
<dbReference type="Gene3D" id="1.10.10.160">
    <property type="match status" value="1"/>
</dbReference>
<dbReference type="InterPro" id="IPR013986">
    <property type="entry name" value="DExx_box_DNA_helicase_dom_sf"/>
</dbReference>
<evidence type="ECO:0000256" key="4">
    <source>
        <dbReference type="ARBA" id="ARBA00022806"/>
    </source>
</evidence>
<dbReference type="CDD" id="cd17932">
    <property type="entry name" value="DEXQc_UvrD"/>
    <property type="match status" value="1"/>
</dbReference>
<dbReference type="RefSeq" id="WP_340469469.1">
    <property type="nucleotide sequence ID" value="NZ_JBANBB010000001.1"/>
</dbReference>
<protein>
    <recommendedName>
        <fullName evidence="8">DNA 3'-5' helicase</fullName>
        <ecNumber evidence="8">5.6.2.4</ecNumber>
    </recommendedName>
</protein>
<proteinExistence type="inferred from homology"/>
<keyword evidence="2 10" id="KW-0547">Nucleotide-binding</keyword>
<dbReference type="GO" id="GO:0004386">
    <property type="term" value="F:helicase activity"/>
    <property type="evidence" value="ECO:0007669"/>
    <property type="project" value="UniProtKB-KW"/>
</dbReference>
<keyword evidence="5 10" id="KW-0067">ATP-binding</keyword>
<feature type="domain" description="UvrD-like helicase ATP-binding" evidence="11">
    <location>
        <begin position="9"/>
        <end position="295"/>
    </location>
</feature>
<evidence type="ECO:0000256" key="10">
    <source>
        <dbReference type="PROSITE-ProRule" id="PRU00560"/>
    </source>
</evidence>
<organism evidence="12 13">
    <name type="scientific">Bifidobacterium favimelis</name>
    <dbReference type="NCBI Taxonomy" id="3122979"/>
    <lineage>
        <taxon>Bacteria</taxon>
        <taxon>Bacillati</taxon>
        <taxon>Actinomycetota</taxon>
        <taxon>Actinomycetes</taxon>
        <taxon>Bifidobacteriales</taxon>
        <taxon>Bifidobacteriaceae</taxon>
        <taxon>Bifidobacterium</taxon>
    </lineage>
</organism>
<keyword evidence="6" id="KW-0413">Isomerase</keyword>
<dbReference type="Pfam" id="PF13361">
    <property type="entry name" value="UvrD_C"/>
    <property type="match status" value="2"/>
</dbReference>
<evidence type="ECO:0000256" key="1">
    <source>
        <dbReference type="ARBA" id="ARBA00009922"/>
    </source>
</evidence>
<reference evidence="12 13" key="1">
    <citation type="submission" date="2024-02" db="EMBL/GenBank/DDBJ databases">
        <title>Bifidobacterium honeyensis sp. nov., isolated from the comb honey.</title>
        <authorList>
            <person name="Liu W."/>
            <person name="Li Y."/>
        </authorList>
    </citation>
    <scope>NUCLEOTIDE SEQUENCE [LARGE SCALE GENOMIC DNA]</scope>
    <source>
        <strain evidence="12 13">IMAU50988</strain>
    </source>
</reference>
<dbReference type="EMBL" id="JBANBB010000001">
    <property type="protein sequence ID" value="MEK0306900.1"/>
    <property type="molecule type" value="Genomic_DNA"/>
</dbReference>
<dbReference type="InterPro" id="IPR014017">
    <property type="entry name" value="DNA_helicase_UvrD-like_C"/>
</dbReference>
<dbReference type="PROSITE" id="PS51198">
    <property type="entry name" value="UVRD_HELICASE_ATP_BIND"/>
    <property type="match status" value="1"/>
</dbReference>
<dbReference type="GO" id="GO:0016787">
    <property type="term" value="F:hydrolase activity"/>
    <property type="evidence" value="ECO:0007669"/>
    <property type="project" value="UniProtKB-KW"/>
</dbReference>
<feature type="binding site" evidence="10">
    <location>
        <begin position="30"/>
        <end position="37"/>
    </location>
    <ligand>
        <name>ATP</name>
        <dbReference type="ChEBI" id="CHEBI:30616"/>
    </ligand>
</feature>
<dbReference type="InterPro" id="IPR000212">
    <property type="entry name" value="DNA_helicase_UvrD/REP"/>
</dbReference>
<evidence type="ECO:0000313" key="13">
    <source>
        <dbReference type="Proteomes" id="UP001373159"/>
    </source>
</evidence>
<sequence length="503" mass="54706">MNEGKDALEGLDGSQLKAATSLGGAVRIVAGAGAGKTRTITRRIAYACARGDWDPAKTLAVTFSVKAAAEMRARLTSLGVPPQVRAGTFHSVALHQLRRVWPDVSSAYPPQVVTDLRPFVHGAYTRVTGQADCEPLTLRDIQAEIGWAKVGLISPQDYPRVCAAVHRLPPGGLDPERMADLMQAFEKDKAAHNQMDFDDILLLVCHILEEGGQAAASIRSGIGWLTVDEYQDVSPLQHRLLELWMDGHEEVCVVGDPAQTIYSFAGATSYYLRAFPQEHRNMAADIRLDTDYRSTPQVVNCANRLLSRSPVRQDYLKLTSARPAGTRVTTTRYEDDRAEATGVVRRIVRQVEAGARAADFAVLTRINSQQALICAALKGAGLGYRVRADTGWQAGAADLVAQEARALGDLDARRQETAGEMGRVTVSTIHAAKGLEFRHVFIVGCSEGLIPFGSPQAGEDLEEERRLMYVGVTRAGDTLHLSFADRKDSASPAFRTASRFLGR</sequence>
<dbReference type="InterPro" id="IPR027417">
    <property type="entry name" value="P-loop_NTPase"/>
</dbReference>
<dbReference type="EC" id="5.6.2.4" evidence="8"/>
<evidence type="ECO:0000256" key="6">
    <source>
        <dbReference type="ARBA" id="ARBA00023235"/>
    </source>
</evidence>
<accession>A0ABU8ZNS1</accession>
<evidence type="ECO:0000256" key="5">
    <source>
        <dbReference type="ARBA" id="ARBA00022840"/>
    </source>
</evidence>
<comment type="caution">
    <text evidence="12">The sequence shown here is derived from an EMBL/GenBank/DDBJ whole genome shotgun (WGS) entry which is preliminary data.</text>
</comment>
<evidence type="ECO:0000256" key="8">
    <source>
        <dbReference type="ARBA" id="ARBA00034808"/>
    </source>
</evidence>
<evidence type="ECO:0000256" key="9">
    <source>
        <dbReference type="ARBA" id="ARBA00048988"/>
    </source>
</evidence>
<dbReference type="CDD" id="cd18807">
    <property type="entry name" value="SF1_C_UvrD"/>
    <property type="match status" value="1"/>
</dbReference>
<keyword evidence="4 10" id="KW-0347">Helicase</keyword>
<dbReference type="Proteomes" id="UP001373159">
    <property type="component" value="Unassembled WGS sequence"/>
</dbReference>
<evidence type="ECO:0000256" key="2">
    <source>
        <dbReference type="ARBA" id="ARBA00022741"/>
    </source>
</evidence>
<dbReference type="Pfam" id="PF00580">
    <property type="entry name" value="UvrD-helicase"/>
    <property type="match status" value="1"/>
</dbReference>
<gene>
    <name evidence="12" type="ORF">V8P97_05420</name>
</gene>
<comment type="similarity">
    <text evidence="1">Belongs to the helicase family. UvrD subfamily.</text>
</comment>
<dbReference type="InterPro" id="IPR014016">
    <property type="entry name" value="UvrD-like_ATP-bd"/>
</dbReference>
<evidence type="ECO:0000256" key="7">
    <source>
        <dbReference type="ARBA" id="ARBA00034617"/>
    </source>
</evidence>
<dbReference type="PANTHER" id="PTHR11070:SF69">
    <property type="entry name" value="ATP-DEPENDENT DNA HELICASE UVRD2"/>
    <property type="match status" value="1"/>
</dbReference>
<comment type="catalytic activity">
    <reaction evidence="7">
        <text>Couples ATP hydrolysis with the unwinding of duplex DNA by translocating in the 3'-5' direction.</text>
        <dbReference type="EC" id="5.6.2.4"/>
    </reaction>
</comment>
<evidence type="ECO:0000256" key="3">
    <source>
        <dbReference type="ARBA" id="ARBA00022801"/>
    </source>
</evidence>
<evidence type="ECO:0000313" key="12">
    <source>
        <dbReference type="EMBL" id="MEK0306900.1"/>
    </source>
</evidence>
<evidence type="ECO:0000259" key="11">
    <source>
        <dbReference type="PROSITE" id="PS51198"/>
    </source>
</evidence>
<keyword evidence="3 10" id="KW-0378">Hydrolase</keyword>
<dbReference type="PANTHER" id="PTHR11070">
    <property type="entry name" value="UVRD / RECB / PCRA DNA HELICASE FAMILY MEMBER"/>
    <property type="match status" value="1"/>
</dbReference>
<dbReference type="Gene3D" id="3.40.50.300">
    <property type="entry name" value="P-loop containing nucleotide triphosphate hydrolases"/>
    <property type="match status" value="3"/>
</dbReference>